<evidence type="ECO:0000256" key="6">
    <source>
        <dbReference type="SAM" id="Phobius"/>
    </source>
</evidence>
<evidence type="ECO:0000313" key="9">
    <source>
        <dbReference type="Proteomes" id="UP000189733"/>
    </source>
</evidence>
<dbReference type="InterPro" id="IPR000620">
    <property type="entry name" value="EamA_dom"/>
</dbReference>
<dbReference type="PANTHER" id="PTHR32322">
    <property type="entry name" value="INNER MEMBRANE TRANSPORTER"/>
    <property type="match status" value="1"/>
</dbReference>
<dbReference type="OrthoDB" id="5416392at2"/>
<dbReference type="Proteomes" id="UP000189733">
    <property type="component" value="Unassembled WGS sequence"/>
</dbReference>
<feature type="domain" description="EamA" evidence="7">
    <location>
        <begin position="13"/>
        <end position="143"/>
    </location>
</feature>
<dbReference type="RefSeq" id="WP_078683676.1">
    <property type="nucleotide sequence ID" value="NZ_FUYA01000001.1"/>
</dbReference>
<dbReference type="Gene3D" id="1.10.3730.20">
    <property type="match status" value="1"/>
</dbReference>
<feature type="transmembrane region" description="Helical" evidence="6">
    <location>
        <begin position="12"/>
        <end position="30"/>
    </location>
</feature>
<keyword evidence="3 6" id="KW-0812">Transmembrane</keyword>
<dbReference type="GO" id="GO:0005886">
    <property type="term" value="C:plasma membrane"/>
    <property type="evidence" value="ECO:0007669"/>
    <property type="project" value="UniProtKB-SubCell"/>
</dbReference>
<keyword evidence="5 6" id="KW-0472">Membrane</keyword>
<feature type="transmembrane region" description="Helical" evidence="6">
    <location>
        <begin position="156"/>
        <end position="175"/>
    </location>
</feature>
<dbReference type="InterPro" id="IPR050638">
    <property type="entry name" value="AA-Vitamin_Transporters"/>
</dbReference>
<dbReference type="Pfam" id="PF00892">
    <property type="entry name" value="EamA"/>
    <property type="match status" value="2"/>
</dbReference>
<dbReference type="AlphaFoldDB" id="A0A1T4VI50"/>
<evidence type="ECO:0000256" key="1">
    <source>
        <dbReference type="ARBA" id="ARBA00004651"/>
    </source>
</evidence>
<feature type="transmembrane region" description="Helical" evidence="6">
    <location>
        <begin position="219"/>
        <end position="238"/>
    </location>
</feature>
<feature type="domain" description="EamA" evidence="7">
    <location>
        <begin position="158"/>
        <end position="290"/>
    </location>
</feature>
<feature type="transmembrane region" description="Helical" evidence="6">
    <location>
        <begin position="187"/>
        <end position="207"/>
    </location>
</feature>
<keyword evidence="9" id="KW-1185">Reference proteome</keyword>
<keyword evidence="4 6" id="KW-1133">Transmembrane helix</keyword>
<feature type="transmembrane region" description="Helical" evidence="6">
    <location>
        <begin position="127"/>
        <end position="144"/>
    </location>
</feature>
<sequence length="302" mass="32696">MTTQKKNLSPVPYIALLGAVLLWSSSFVAMKIGLSHFDPNVLIFGRMLIGSICLIPLFGYLTRVQYKAGDWKPLCFMAFCEPFLYFVFESHALKYTSAAQAGMVTSLLPLFVGIAAIPFLKEKISRWMMAGFLLAVAGVIWLSLSGETTENAPAPVLGNILEALAMASATGYVIMLKRLSFRYSSNFLTAFQAVAGAAFFFPLLFLPTTVIPTHFPTEGVLSVVYLGSIVTLGGYGLHNYAVSQIPASQSTAFINLIPVFTVFLGWLVLGETFTGQQMIASGLVLAGIFLSQKKTRPASQAS</sequence>
<feature type="transmembrane region" description="Helical" evidence="6">
    <location>
        <begin position="42"/>
        <end position="62"/>
    </location>
</feature>
<feature type="transmembrane region" description="Helical" evidence="6">
    <location>
        <begin position="250"/>
        <end position="269"/>
    </location>
</feature>
<comment type="subcellular location">
    <subcellularLocation>
        <location evidence="1">Cell membrane</location>
        <topology evidence="1">Multi-pass membrane protein</topology>
    </subcellularLocation>
</comment>
<evidence type="ECO:0000256" key="5">
    <source>
        <dbReference type="ARBA" id="ARBA00023136"/>
    </source>
</evidence>
<dbReference type="PANTHER" id="PTHR32322:SF18">
    <property type="entry name" value="S-ADENOSYLMETHIONINE_S-ADENOSYLHOMOCYSTEINE TRANSPORTER"/>
    <property type="match status" value="1"/>
</dbReference>
<proteinExistence type="predicted"/>
<accession>A0A1T4VI50</accession>
<evidence type="ECO:0000313" key="8">
    <source>
        <dbReference type="EMBL" id="SKA64595.1"/>
    </source>
</evidence>
<keyword evidence="2" id="KW-1003">Cell membrane</keyword>
<reference evidence="8 9" key="1">
    <citation type="submission" date="2017-02" db="EMBL/GenBank/DDBJ databases">
        <authorList>
            <person name="Peterson S.W."/>
        </authorList>
    </citation>
    <scope>NUCLEOTIDE SEQUENCE [LARGE SCALE GENOMIC DNA]</scope>
    <source>
        <strain evidence="8 9">DSM 18034</strain>
    </source>
</reference>
<dbReference type="STRING" id="1121442.SAMN02745702_00364"/>
<feature type="transmembrane region" description="Helical" evidence="6">
    <location>
        <begin position="275"/>
        <end position="291"/>
    </location>
</feature>
<feature type="transmembrane region" description="Helical" evidence="6">
    <location>
        <begin position="99"/>
        <end position="120"/>
    </location>
</feature>
<name>A0A1T4VI50_9BACT</name>
<evidence type="ECO:0000256" key="3">
    <source>
        <dbReference type="ARBA" id="ARBA00022692"/>
    </source>
</evidence>
<evidence type="ECO:0000259" key="7">
    <source>
        <dbReference type="Pfam" id="PF00892"/>
    </source>
</evidence>
<evidence type="ECO:0000256" key="4">
    <source>
        <dbReference type="ARBA" id="ARBA00022989"/>
    </source>
</evidence>
<gene>
    <name evidence="8" type="ORF">SAMN02745702_00364</name>
</gene>
<evidence type="ECO:0000256" key="2">
    <source>
        <dbReference type="ARBA" id="ARBA00022475"/>
    </source>
</evidence>
<dbReference type="EMBL" id="FUYA01000001">
    <property type="protein sequence ID" value="SKA64595.1"/>
    <property type="molecule type" value="Genomic_DNA"/>
</dbReference>
<feature type="transmembrane region" description="Helical" evidence="6">
    <location>
        <begin position="74"/>
        <end position="93"/>
    </location>
</feature>
<protein>
    <submittedName>
        <fullName evidence="8">Permease of the drug/metabolite transporter (DMT) superfamily</fullName>
    </submittedName>
</protein>
<dbReference type="SUPFAM" id="SSF103481">
    <property type="entry name" value="Multidrug resistance efflux transporter EmrE"/>
    <property type="match status" value="2"/>
</dbReference>
<dbReference type="InterPro" id="IPR037185">
    <property type="entry name" value="EmrE-like"/>
</dbReference>
<organism evidence="8 9">
    <name type="scientific">Desulfobaculum bizertense DSM 18034</name>
    <dbReference type="NCBI Taxonomy" id="1121442"/>
    <lineage>
        <taxon>Bacteria</taxon>
        <taxon>Pseudomonadati</taxon>
        <taxon>Thermodesulfobacteriota</taxon>
        <taxon>Desulfovibrionia</taxon>
        <taxon>Desulfovibrionales</taxon>
        <taxon>Desulfovibrionaceae</taxon>
        <taxon>Desulfobaculum</taxon>
    </lineage>
</organism>